<organism evidence="3 4">
    <name type="scientific">Aspergillus avenaceus</name>
    <dbReference type="NCBI Taxonomy" id="36643"/>
    <lineage>
        <taxon>Eukaryota</taxon>
        <taxon>Fungi</taxon>
        <taxon>Dikarya</taxon>
        <taxon>Ascomycota</taxon>
        <taxon>Pezizomycotina</taxon>
        <taxon>Eurotiomycetes</taxon>
        <taxon>Eurotiomycetidae</taxon>
        <taxon>Eurotiales</taxon>
        <taxon>Aspergillaceae</taxon>
        <taxon>Aspergillus</taxon>
        <taxon>Aspergillus subgen. Circumdati</taxon>
    </lineage>
</organism>
<gene>
    <name evidence="3" type="ORF">BDV25DRAFT_155975</name>
</gene>
<evidence type="ECO:0008006" key="5">
    <source>
        <dbReference type="Google" id="ProtNLM"/>
    </source>
</evidence>
<feature type="transmembrane region" description="Helical" evidence="2">
    <location>
        <begin position="163"/>
        <end position="183"/>
    </location>
</feature>
<reference evidence="3 4" key="1">
    <citation type="submission" date="2019-04" db="EMBL/GenBank/DDBJ databases">
        <title>Friends and foes A comparative genomics study of 23 Aspergillus species from section Flavi.</title>
        <authorList>
            <consortium name="DOE Joint Genome Institute"/>
            <person name="Kjaerbolling I."/>
            <person name="Vesth T."/>
            <person name="Frisvad J.C."/>
            <person name="Nybo J.L."/>
            <person name="Theobald S."/>
            <person name="Kildgaard S."/>
            <person name="Isbrandt T."/>
            <person name="Kuo A."/>
            <person name="Sato A."/>
            <person name="Lyhne E.K."/>
            <person name="Kogle M.E."/>
            <person name="Wiebenga A."/>
            <person name="Kun R.S."/>
            <person name="Lubbers R.J."/>
            <person name="Makela M.R."/>
            <person name="Barry K."/>
            <person name="Chovatia M."/>
            <person name="Clum A."/>
            <person name="Daum C."/>
            <person name="Haridas S."/>
            <person name="He G."/>
            <person name="LaButti K."/>
            <person name="Lipzen A."/>
            <person name="Mondo S."/>
            <person name="Riley R."/>
            <person name="Salamov A."/>
            <person name="Simmons B.A."/>
            <person name="Magnuson J.K."/>
            <person name="Henrissat B."/>
            <person name="Mortensen U.H."/>
            <person name="Larsen T.O."/>
            <person name="Devries R.P."/>
            <person name="Grigoriev I.V."/>
            <person name="Machida M."/>
            <person name="Baker S.E."/>
            <person name="Andersen M.R."/>
        </authorList>
    </citation>
    <scope>NUCLEOTIDE SEQUENCE [LARGE SCALE GENOMIC DNA]</scope>
    <source>
        <strain evidence="3 4">IBT 18842</strain>
    </source>
</reference>
<protein>
    <recommendedName>
        <fullName evidence="5">C6 transcription factor</fullName>
    </recommendedName>
</protein>
<dbReference type="PANTHER" id="PTHR37919">
    <property type="entry name" value="PROTEIN CBG05606"/>
    <property type="match status" value="1"/>
</dbReference>
<feature type="compositionally biased region" description="Low complexity" evidence="1">
    <location>
        <begin position="12"/>
        <end position="35"/>
    </location>
</feature>
<dbReference type="OrthoDB" id="60858at2759"/>
<accession>A0A5N6TTL3</accession>
<dbReference type="EMBL" id="ML742117">
    <property type="protein sequence ID" value="KAE8149640.1"/>
    <property type="molecule type" value="Genomic_DNA"/>
</dbReference>
<evidence type="ECO:0000256" key="1">
    <source>
        <dbReference type="SAM" id="MobiDB-lite"/>
    </source>
</evidence>
<dbReference type="Proteomes" id="UP000325780">
    <property type="component" value="Unassembled WGS sequence"/>
</dbReference>
<evidence type="ECO:0000256" key="2">
    <source>
        <dbReference type="SAM" id="Phobius"/>
    </source>
</evidence>
<keyword evidence="4" id="KW-1185">Reference proteome</keyword>
<feature type="transmembrane region" description="Helical" evidence="2">
    <location>
        <begin position="198"/>
        <end position="215"/>
    </location>
</feature>
<dbReference type="AlphaFoldDB" id="A0A5N6TTL3"/>
<evidence type="ECO:0000313" key="4">
    <source>
        <dbReference type="Proteomes" id="UP000325780"/>
    </source>
</evidence>
<sequence>MVSTRQHPRDFSPPSAVKASSPASSSTSNNGATSKWVHTPSTAITIWLLVSVPLVVWDAGYVLLRPHSMPGNKLHSPLWTPYALYGTIDYMYGWPAFNARNGFTAAQTVLNVLECISYIYYLGIVYEQGVPASSGRGQRKAKKGFKWMLNTEKVISGHTGAKALLIAYSASLMTLGKTILYLLNEVFSGFDNIGHNDIMTLIFLWIIPNGLWIVFPSYNVYVLGSEIVSSLVSSTPRQRGGRPKSS</sequence>
<feature type="transmembrane region" description="Helical" evidence="2">
    <location>
        <begin position="44"/>
        <end position="64"/>
    </location>
</feature>
<name>A0A5N6TTL3_ASPAV</name>
<keyword evidence="2" id="KW-0812">Transmembrane</keyword>
<keyword evidence="2" id="KW-1133">Transmembrane helix</keyword>
<dbReference type="PANTHER" id="PTHR37919:SF2">
    <property type="entry name" value="EXPERA DOMAIN-CONTAINING PROTEIN"/>
    <property type="match status" value="1"/>
</dbReference>
<proteinExistence type="predicted"/>
<feature type="region of interest" description="Disordered" evidence="1">
    <location>
        <begin position="1"/>
        <end position="35"/>
    </location>
</feature>
<evidence type="ECO:0000313" key="3">
    <source>
        <dbReference type="EMBL" id="KAE8149640.1"/>
    </source>
</evidence>
<keyword evidence="2" id="KW-0472">Membrane</keyword>